<feature type="transmembrane region" description="Helical" evidence="1">
    <location>
        <begin position="17"/>
        <end position="39"/>
    </location>
</feature>
<name>A0ABV6QZZ5_9CAUL</name>
<keyword evidence="1" id="KW-0472">Membrane</keyword>
<dbReference type="Proteomes" id="UP001589906">
    <property type="component" value="Unassembled WGS sequence"/>
</dbReference>
<feature type="transmembrane region" description="Helical" evidence="1">
    <location>
        <begin position="45"/>
        <end position="65"/>
    </location>
</feature>
<organism evidence="2 3">
    <name type="scientific">Brevundimonas balnearis</name>
    <dbReference type="NCBI Taxonomy" id="1572858"/>
    <lineage>
        <taxon>Bacteria</taxon>
        <taxon>Pseudomonadati</taxon>
        <taxon>Pseudomonadota</taxon>
        <taxon>Alphaproteobacteria</taxon>
        <taxon>Caulobacterales</taxon>
        <taxon>Caulobacteraceae</taxon>
        <taxon>Brevundimonas</taxon>
    </lineage>
</organism>
<evidence type="ECO:0000313" key="2">
    <source>
        <dbReference type="EMBL" id="MFC0632935.1"/>
    </source>
</evidence>
<dbReference type="EMBL" id="JBHLSW010000003">
    <property type="protein sequence ID" value="MFC0632935.1"/>
    <property type="molecule type" value="Genomic_DNA"/>
</dbReference>
<keyword evidence="3" id="KW-1185">Reference proteome</keyword>
<sequence>MTGSPCETRRDGRHRSVIIGAAAGVLLVYGLVVLQALQAGDRTEALIWFAAGSCIVIATAAPLWTSEKRKR</sequence>
<dbReference type="RefSeq" id="WP_376834326.1">
    <property type="nucleotide sequence ID" value="NZ_JBHLSW010000003.1"/>
</dbReference>
<accession>A0ABV6QZZ5</accession>
<keyword evidence="1" id="KW-1133">Transmembrane helix</keyword>
<evidence type="ECO:0000256" key="1">
    <source>
        <dbReference type="SAM" id="Phobius"/>
    </source>
</evidence>
<comment type="caution">
    <text evidence="2">The sequence shown here is derived from an EMBL/GenBank/DDBJ whole genome shotgun (WGS) entry which is preliminary data.</text>
</comment>
<protein>
    <submittedName>
        <fullName evidence="2">Uncharacterized protein</fullName>
    </submittedName>
</protein>
<reference evidence="2 3" key="1">
    <citation type="submission" date="2024-09" db="EMBL/GenBank/DDBJ databases">
        <authorList>
            <person name="Sun Q."/>
            <person name="Mori K."/>
        </authorList>
    </citation>
    <scope>NUCLEOTIDE SEQUENCE [LARGE SCALE GENOMIC DNA]</scope>
    <source>
        <strain evidence="2 3">NCAIM B.02621</strain>
    </source>
</reference>
<keyword evidence="1" id="KW-0812">Transmembrane</keyword>
<gene>
    <name evidence="2" type="ORF">ACFFGE_03465</name>
</gene>
<evidence type="ECO:0000313" key="3">
    <source>
        <dbReference type="Proteomes" id="UP001589906"/>
    </source>
</evidence>
<proteinExistence type="predicted"/>